<proteinExistence type="inferred from homology"/>
<dbReference type="InterPro" id="IPR010131">
    <property type="entry name" value="MdtP/NodT-like"/>
</dbReference>
<name>A0ABX1CU43_9FLAO</name>
<comment type="subcellular location">
    <subcellularLocation>
        <location evidence="2">Cell membrane</location>
        <topology evidence="2">Lipid-anchor</topology>
    </subcellularLocation>
</comment>
<keyword evidence="5" id="KW-1185">Reference proteome</keyword>
<keyword evidence="3" id="KW-0175">Coiled coil</keyword>
<dbReference type="Gene3D" id="2.20.200.10">
    <property type="entry name" value="Outer membrane efflux proteins (OEP)"/>
    <property type="match status" value="1"/>
</dbReference>
<gene>
    <name evidence="4" type="ORF">HC175_02690</name>
</gene>
<evidence type="ECO:0000256" key="1">
    <source>
        <dbReference type="ARBA" id="ARBA00007613"/>
    </source>
</evidence>
<dbReference type="PANTHER" id="PTHR30203">
    <property type="entry name" value="OUTER MEMBRANE CATION EFFLUX PROTEIN"/>
    <property type="match status" value="1"/>
</dbReference>
<dbReference type="Proteomes" id="UP000703674">
    <property type="component" value="Unassembled WGS sequence"/>
</dbReference>
<reference evidence="4 5" key="1">
    <citation type="submission" date="2020-03" db="EMBL/GenBank/DDBJ databases">
        <title>Salinimicrobium sp. nov, isolated from SCS.</title>
        <authorList>
            <person name="Cao W.R."/>
        </authorList>
    </citation>
    <scope>NUCLEOTIDE SEQUENCE [LARGE SCALE GENOMIC DNA]</scope>
    <source>
        <strain evidence="5">J15B91</strain>
    </source>
</reference>
<evidence type="ECO:0000256" key="2">
    <source>
        <dbReference type="RuleBase" id="RU362097"/>
    </source>
</evidence>
<evidence type="ECO:0000256" key="3">
    <source>
        <dbReference type="SAM" id="Coils"/>
    </source>
</evidence>
<keyword evidence="2" id="KW-0564">Palmitate</keyword>
<dbReference type="EMBL" id="JAAVJR010000001">
    <property type="protein sequence ID" value="NJW51816.1"/>
    <property type="molecule type" value="Genomic_DNA"/>
</dbReference>
<organism evidence="4 5">
    <name type="scientific">Salinimicrobium oceani</name>
    <dbReference type="NCBI Taxonomy" id="2722702"/>
    <lineage>
        <taxon>Bacteria</taxon>
        <taxon>Pseudomonadati</taxon>
        <taxon>Bacteroidota</taxon>
        <taxon>Flavobacteriia</taxon>
        <taxon>Flavobacteriales</taxon>
        <taxon>Flavobacteriaceae</taxon>
        <taxon>Salinimicrobium</taxon>
    </lineage>
</organism>
<keyword evidence="2" id="KW-0472">Membrane</keyword>
<dbReference type="Pfam" id="PF02321">
    <property type="entry name" value="OEP"/>
    <property type="match status" value="2"/>
</dbReference>
<protein>
    <submittedName>
        <fullName evidence="4">Efflux transporter outer membrane subunit</fullName>
    </submittedName>
</protein>
<keyword evidence="2" id="KW-0449">Lipoprotein</keyword>
<keyword evidence="2" id="KW-1134">Transmembrane beta strand</keyword>
<evidence type="ECO:0000313" key="5">
    <source>
        <dbReference type="Proteomes" id="UP000703674"/>
    </source>
</evidence>
<dbReference type="InterPro" id="IPR003423">
    <property type="entry name" value="OMP_efflux"/>
</dbReference>
<feature type="coiled-coil region" evidence="3">
    <location>
        <begin position="375"/>
        <end position="414"/>
    </location>
</feature>
<sequence length="469" mass="53033">MNTSPLPVPGVLQRYKNFVLGVFVIYLLNSCTPKLSPVDLPLEKPAEFSITKGEVMPDNWWEEFDDPALDSLISLGLEENLLLSGNREAYFAALATVQREKSFLFPQLNGFAGASSRNPANQVSGDPDFNAGLTAAYELDLWGRVRAGIQAEKYTASAILQDYQSAAMSISAEIANTWFQLLTTRKQLELVDQQIKTNEEIVRLIRARFAGGQIRAVDILRQEQLLESTRNLKVTYETNLGIYKNQMAVLLGRPPQNVNLFPEEILPELPPLPAPGLPLELIRRRPDVQRDYLLLLAADRDMAYAMRSKLPVISLEATGQFRAGNFDNLFQNWAYTLAGNLLTPLFYGGRLSAEVKRTEAVKNQRLYEYGETILIAFQEVENALLQEQKQQERLEIMAKQLDLAQKTSKQLRIEFLNGMSNYLDVLLALDEQQQLERELLFARLEQLEIRVALYRSLAGGFKVPMENSL</sequence>
<comment type="similarity">
    <text evidence="1 2">Belongs to the outer membrane factor (OMF) (TC 1.B.17) family.</text>
</comment>
<dbReference type="PANTHER" id="PTHR30203:SF33">
    <property type="entry name" value="BLR4455 PROTEIN"/>
    <property type="match status" value="1"/>
</dbReference>
<comment type="caution">
    <text evidence="4">The sequence shown here is derived from an EMBL/GenBank/DDBJ whole genome shotgun (WGS) entry which is preliminary data.</text>
</comment>
<dbReference type="NCBIfam" id="TIGR01845">
    <property type="entry name" value="outer_NodT"/>
    <property type="match status" value="1"/>
</dbReference>
<accession>A0ABX1CU43</accession>
<dbReference type="Gene3D" id="1.20.1600.10">
    <property type="entry name" value="Outer membrane efflux proteins (OEP)"/>
    <property type="match status" value="1"/>
</dbReference>
<evidence type="ECO:0000313" key="4">
    <source>
        <dbReference type="EMBL" id="NJW51816.1"/>
    </source>
</evidence>
<keyword evidence="2" id="KW-0812">Transmembrane</keyword>
<dbReference type="SUPFAM" id="SSF56954">
    <property type="entry name" value="Outer membrane efflux proteins (OEP)"/>
    <property type="match status" value="1"/>
</dbReference>